<dbReference type="Pfam" id="PF13302">
    <property type="entry name" value="Acetyltransf_3"/>
    <property type="match status" value="1"/>
</dbReference>
<dbReference type="InterPro" id="IPR016181">
    <property type="entry name" value="Acyl_CoA_acyltransferase"/>
</dbReference>
<reference evidence="2 3" key="1">
    <citation type="submission" date="2017-12" db="EMBL/GenBank/DDBJ databases">
        <title>Pharmacopeia of the Arctic Ocean.</title>
        <authorList>
            <person name="Collins E."/>
            <person name="Ducluzeau A.-L."/>
        </authorList>
    </citation>
    <scope>NUCLEOTIDE SEQUENCE [LARGE SCALE GENOMIC DNA]</scope>
    <source>
        <strain evidence="2 3">DSM 23325</strain>
    </source>
</reference>
<sequence>MNSACSRTKNLSCRGAFRMGAPCSRLGSGSQLSRDVAIAAVRGLLESGCVSESPYPMSTERLTLRFPRAEDVGALTACRNDPDVAALQDWDLPYPEQRARELVAAHEGITDLAAGRGCQVMIERDGLPVGDLYVGLHEHGGVAEIGFTLARSAQGQGIGLEAASAVVDDLVERIGVHRIAAELSPENLSSARLLERLGMTFESHTLRSVRVRGAWDDSLQYGMSGDEWRSWRDRVRTPPVDVRLVKITDDTFRPWTWMDVHRSQQRFVATVEDSFVDALFPGTRYGVPLVPQFRGIEADGQPVGFIMWSEVEPRPYLWRFLVDRRHQGRGIGRRAMDLWSHAMRDLGHTEAETSWVQARGGPEAFYLALGFVPTGEYDDGEALAHLRLG</sequence>
<dbReference type="SUPFAM" id="SSF55729">
    <property type="entry name" value="Acyl-CoA N-acyltransferases (Nat)"/>
    <property type="match status" value="2"/>
</dbReference>
<protein>
    <recommendedName>
        <fullName evidence="1">N-acetyltransferase domain-containing protein</fullName>
    </recommendedName>
</protein>
<comment type="caution">
    <text evidence="2">The sequence shown here is derived from an EMBL/GenBank/DDBJ whole genome shotgun (WGS) entry which is preliminary data.</text>
</comment>
<dbReference type="InterPro" id="IPR000182">
    <property type="entry name" value="GNAT_dom"/>
</dbReference>
<dbReference type="Proteomes" id="UP000233565">
    <property type="component" value="Unassembled WGS sequence"/>
</dbReference>
<organism evidence="2 3">
    <name type="scientific">Nocardioides alpinus</name>
    <dbReference type="NCBI Taxonomy" id="748909"/>
    <lineage>
        <taxon>Bacteria</taxon>
        <taxon>Bacillati</taxon>
        <taxon>Actinomycetota</taxon>
        <taxon>Actinomycetes</taxon>
        <taxon>Propionibacteriales</taxon>
        <taxon>Nocardioidaceae</taxon>
        <taxon>Nocardioides</taxon>
    </lineage>
</organism>
<keyword evidence="3" id="KW-1185">Reference proteome</keyword>
<feature type="domain" description="N-acetyltransferase" evidence="1">
    <location>
        <begin position="62"/>
        <end position="226"/>
    </location>
</feature>
<dbReference type="InterPro" id="IPR051531">
    <property type="entry name" value="N-acetyltransferase"/>
</dbReference>
<evidence type="ECO:0000313" key="2">
    <source>
        <dbReference type="EMBL" id="PKH39002.1"/>
    </source>
</evidence>
<dbReference type="PROSITE" id="PS51186">
    <property type="entry name" value="GNAT"/>
    <property type="match status" value="2"/>
</dbReference>
<dbReference type="Gene3D" id="3.40.630.30">
    <property type="match status" value="2"/>
</dbReference>
<evidence type="ECO:0000313" key="3">
    <source>
        <dbReference type="Proteomes" id="UP000233565"/>
    </source>
</evidence>
<gene>
    <name evidence="2" type="ORF">CXG46_14850</name>
</gene>
<feature type="domain" description="N-acetyltransferase" evidence="1">
    <location>
        <begin position="250"/>
        <end position="389"/>
    </location>
</feature>
<proteinExistence type="predicted"/>
<name>A0ABX4QUS9_9ACTN</name>
<dbReference type="CDD" id="cd04301">
    <property type="entry name" value="NAT_SF"/>
    <property type="match status" value="1"/>
</dbReference>
<dbReference type="EMBL" id="PJBV01000032">
    <property type="protein sequence ID" value="PKH39002.1"/>
    <property type="molecule type" value="Genomic_DNA"/>
</dbReference>
<accession>A0ABX4QUS9</accession>
<evidence type="ECO:0000259" key="1">
    <source>
        <dbReference type="PROSITE" id="PS51186"/>
    </source>
</evidence>
<dbReference type="Pfam" id="PF00583">
    <property type="entry name" value="Acetyltransf_1"/>
    <property type="match status" value="1"/>
</dbReference>
<dbReference type="PANTHER" id="PTHR43792">
    <property type="entry name" value="GNAT FAMILY, PUTATIVE (AFU_ORTHOLOGUE AFUA_3G00765)-RELATED-RELATED"/>
    <property type="match status" value="1"/>
</dbReference>